<evidence type="ECO:0000259" key="2">
    <source>
        <dbReference type="Pfam" id="PF24780"/>
    </source>
</evidence>
<evidence type="ECO:0000313" key="4">
    <source>
        <dbReference type="Proteomes" id="UP000472276"/>
    </source>
</evidence>
<dbReference type="Pfam" id="PF24780">
    <property type="entry name" value="WD40_MABP1-WDR62_1st"/>
    <property type="match status" value="1"/>
</dbReference>
<dbReference type="GO" id="GO:0005737">
    <property type="term" value="C:cytoplasm"/>
    <property type="evidence" value="ECO:0007669"/>
    <property type="project" value="TreeGrafter"/>
</dbReference>
<gene>
    <name evidence="3" type="primary">MAPKBP1</name>
</gene>
<dbReference type="GO" id="GO:0043124">
    <property type="term" value="P:negative regulation of canonical NF-kappaB signal transduction"/>
    <property type="evidence" value="ECO:0007669"/>
    <property type="project" value="TreeGrafter"/>
</dbReference>
<feature type="transmembrane region" description="Helical" evidence="1">
    <location>
        <begin position="6"/>
        <end position="30"/>
    </location>
</feature>
<dbReference type="PANTHER" id="PTHR44813:SF1">
    <property type="entry name" value="MITOGEN-ACTIVATED PROTEIN KINASE-BINDING PROTEIN 1"/>
    <property type="match status" value="1"/>
</dbReference>
<evidence type="ECO:0000256" key="1">
    <source>
        <dbReference type="SAM" id="Phobius"/>
    </source>
</evidence>
<reference evidence="4" key="1">
    <citation type="submission" date="2020-03" db="EMBL/GenBank/DDBJ databases">
        <title>Evolution of repeat sequences and sex chromosomes of tilapia species revealed by chromosome-level genomes.</title>
        <authorList>
            <person name="Xu L."/>
            <person name="Tao W."/>
            <person name="Wang D."/>
            <person name="Zhou Q."/>
        </authorList>
    </citation>
    <scope>NUCLEOTIDE SEQUENCE [LARGE SCALE GENOMIC DNA]</scope>
    <source>
        <strain evidence="4">Israel</strain>
    </source>
</reference>
<dbReference type="FunFam" id="2.130.10.10:FF:000046">
    <property type="entry name" value="WD repeat-containing protein 62 isoform 1"/>
    <property type="match status" value="1"/>
</dbReference>
<dbReference type="SMART" id="SM00320">
    <property type="entry name" value="WD40"/>
    <property type="match status" value="8"/>
</dbReference>
<feature type="domain" description="MABP1/WDR62 first WD40" evidence="2">
    <location>
        <begin position="53"/>
        <end position="380"/>
    </location>
</feature>
<proteinExistence type="predicted"/>
<dbReference type="GO" id="GO:0046330">
    <property type="term" value="P:positive regulation of JNK cascade"/>
    <property type="evidence" value="ECO:0007669"/>
    <property type="project" value="TreeGrafter"/>
</dbReference>
<dbReference type="InterPro" id="IPR001680">
    <property type="entry name" value="WD40_rpt"/>
</dbReference>
<dbReference type="SUPFAM" id="SSF50998">
    <property type="entry name" value="Quinoprotein alcohol dehydrogenase-like"/>
    <property type="match status" value="1"/>
</dbReference>
<keyword evidence="1" id="KW-1133">Transmembrane helix</keyword>
<dbReference type="AlphaFoldDB" id="A0AAZ1X4N8"/>
<accession>A0AAZ1X4N8</accession>
<dbReference type="InterPro" id="IPR055292">
    <property type="entry name" value="MABP1"/>
</dbReference>
<dbReference type="InterPro" id="IPR015943">
    <property type="entry name" value="WD40/YVTN_repeat-like_dom_sf"/>
</dbReference>
<evidence type="ECO:0000313" key="3">
    <source>
        <dbReference type="Ensembl" id="ENSOABP00000062658.1"/>
    </source>
</evidence>
<dbReference type="Ensembl" id="ENSOABT00000074502.1">
    <property type="protein sequence ID" value="ENSOABP00000062658.1"/>
    <property type="gene ID" value="ENSOABG00000019954.2"/>
</dbReference>
<dbReference type="Proteomes" id="UP000472276">
    <property type="component" value="Unassembled WGS sequence"/>
</dbReference>
<reference evidence="3" key="2">
    <citation type="submission" date="2025-08" db="UniProtKB">
        <authorList>
            <consortium name="Ensembl"/>
        </authorList>
    </citation>
    <scope>IDENTIFICATION</scope>
</reference>
<dbReference type="InterPro" id="IPR011047">
    <property type="entry name" value="Quinoprotein_ADH-like_sf"/>
</dbReference>
<reference evidence="3" key="3">
    <citation type="submission" date="2025-09" db="UniProtKB">
        <authorList>
            <consortium name="Ensembl"/>
        </authorList>
    </citation>
    <scope>IDENTIFICATION</scope>
</reference>
<dbReference type="InterPro" id="IPR056161">
    <property type="entry name" value="WD40_MABP1-WDR62_1st"/>
</dbReference>
<dbReference type="Gene3D" id="2.130.10.10">
    <property type="entry name" value="YVTN repeat-like/Quinoprotein amine dehydrogenase"/>
    <property type="match status" value="2"/>
</dbReference>
<dbReference type="Pfam" id="PF00400">
    <property type="entry name" value="WD40"/>
    <property type="match status" value="2"/>
</dbReference>
<keyword evidence="1" id="KW-0812">Transmembrane</keyword>
<organism evidence="3 4">
    <name type="scientific">Oreochromis aureus</name>
    <name type="common">Israeli tilapia</name>
    <name type="synonym">Chromis aureus</name>
    <dbReference type="NCBI Taxonomy" id="47969"/>
    <lineage>
        <taxon>Eukaryota</taxon>
        <taxon>Metazoa</taxon>
        <taxon>Chordata</taxon>
        <taxon>Craniata</taxon>
        <taxon>Vertebrata</taxon>
        <taxon>Euteleostomi</taxon>
        <taxon>Actinopterygii</taxon>
        <taxon>Neopterygii</taxon>
        <taxon>Teleostei</taxon>
        <taxon>Neoteleostei</taxon>
        <taxon>Acanthomorphata</taxon>
        <taxon>Ovalentaria</taxon>
        <taxon>Cichlomorphae</taxon>
        <taxon>Cichliformes</taxon>
        <taxon>Cichlidae</taxon>
        <taxon>African cichlids</taxon>
        <taxon>Pseudocrenilabrinae</taxon>
        <taxon>Oreochromini</taxon>
        <taxon>Oreochromis</taxon>
    </lineage>
</organism>
<sequence>MLYPNSTFTCVFTKLSLSILLSASTILFLFCNYDEFLKTKAALLLGITSSGNSALACDPRSGLVAYPAGCVVVLLNPKKNRQHHIINTSRKTITALSFSPDGKHLVTGESGHLPAVRVWDVAERKQVAELQKHKYGVSCVAFSPNGKYIVSVGNQHDMMVNVWAWKKDVIVAANKVSSKVKGVSFSEDSSYFVTVGNRHVKFWYLDHCKANKASAPVPLLGRSGLLGELRNNFFCDVACGRGSKSDSTFCITSSGLLCEFNSKRMLDKWVDLRVSERGSLCLSEDMIFCGCADGTVRAFRLADLHFVCTLPRPHPLGSDVSSMTEASHLFNATVDARYPDTVAVTYDPVSCRLSCVYNDHSLYVWDVRDVQRVGKVHSALFHPACVWDLEVNAYVPEEVASGLSSGAFLTCSADNTVRVWRMDDWTQTHSPNILSQVSLTPRIRILLSSEIRTGIRTICVSPDGKHLASGDRNGMLRVHDLSSMEEILKVEAHDAEILSLEYSKPETGLKLLATASRDRLIHVLDAEDDYSLVQTLDEHSSSITAVRFAGEPLEKLSTSDG</sequence>
<name>A0AAZ1X4N8_OREAU</name>
<keyword evidence="4" id="KW-1185">Reference proteome</keyword>
<dbReference type="PANTHER" id="PTHR44813">
    <property type="entry name" value="MITOGEN-ACTIVATED PROTEIN KINASE-BINDING PROTEIN 1"/>
    <property type="match status" value="1"/>
</dbReference>
<protein>
    <recommendedName>
        <fullName evidence="2">MABP1/WDR62 first WD40 domain-containing protein</fullName>
    </recommendedName>
</protein>
<keyword evidence="1" id="KW-0472">Membrane</keyword>